<evidence type="ECO:0000313" key="1">
    <source>
        <dbReference type="EMBL" id="KKL08139.1"/>
    </source>
</evidence>
<dbReference type="EMBL" id="LAZR01043000">
    <property type="protein sequence ID" value="KKL08139.1"/>
    <property type="molecule type" value="Genomic_DNA"/>
</dbReference>
<dbReference type="NCBIfam" id="NF040570">
    <property type="entry name" value="guided_TnpB"/>
    <property type="match status" value="1"/>
</dbReference>
<gene>
    <name evidence="1" type="ORF">LCGC14_2578870</name>
</gene>
<dbReference type="AlphaFoldDB" id="A0A0F9AEY5"/>
<protein>
    <submittedName>
        <fullName evidence="1">Uncharacterized protein</fullName>
    </submittedName>
</protein>
<accession>A0A0F9AEY5</accession>
<sequence length="222" mass="26469">MIQFIISSVIAGVILFLFKKEFYSFLKEADSNSLQQARRHLQTAYKYFFRNIKDRKNKRTKNYIGYPKFKSKHNKQSYTTCITNNNIKIDWNKKLLKLPKLKQQVKFKDERIVDADIRHVTISKNKAGCYFASILFKANIQTEEPKRIISENKIIAFDMSAKDFLVNENFKFSNPRFYRNSLNILKRKHRILSRKKRGSKNRIKAMLILAKQYNKINNQKND</sequence>
<name>A0A0F9AEY5_9ZZZZ</name>
<proteinExistence type="predicted"/>
<reference evidence="1" key="1">
    <citation type="journal article" date="2015" name="Nature">
        <title>Complex archaea that bridge the gap between prokaryotes and eukaryotes.</title>
        <authorList>
            <person name="Spang A."/>
            <person name="Saw J.H."/>
            <person name="Jorgensen S.L."/>
            <person name="Zaremba-Niedzwiedzka K."/>
            <person name="Martijn J."/>
            <person name="Lind A.E."/>
            <person name="van Eijk R."/>
            <person name="Schleper C."/>
            <person name="Guy L."/>
            <person name="Ettema T.J."/>
        </authorList>
    </citation>
    <scope>NUCLEOTIDE SEQUENCE</scope>
</reference>
<comment type="caution">
    <text evidence="1">The sequence shown here is derived from an EMBL/GenBank/DDBJ whole genome shotgun (WGS) entry which is preliminary data.</text>
</comment>
<organism evidence="1">
    <name type="scientific">marine sediment metagenome</name>
    <dbReference type="NCBI Taxonomy" id="412755"/>
    <lineage>
        <taxon>unclassified sequences</taxon>
        <taxon>metagenomes</taxon>
        <taxon>ecological metagenomes</taxon>
    </lineage>
</organism>